<keyword evidence="8 11" id="KW-0012">Acyltransferase</keyword>
<evidence type="ECO:0000256" key="9">
    <source>
        <dbReference type="SAM" id="Phobius"/>
    </source>
</evidence>
<dbReference type="InterPro" id="IPR036514">
    <property type="entry name" value="SGNH_hydro_sf"/>
</dbReference>
<feature type="transmembrane region" description="Helical" evidence="9">
    <location>
        <begin position="142"/>
        <end position="165"/>
    </location>
</feature>
<keyword evidence="6 9" id="KW-1133">Transmembrane helix</keyword>
<evidence type="ECO:0000256" key="5">
    <source>
        <dbReference type="ARBA" id="ARBA00022692"/>
    </source>
</evidence>
<comment type="similarity">
    <text evidence="2">Belongs to the acyltransferase 3 family.</text>
</comment>
<comment type="caution">
    <text evidence="11">The sequence shown here is derived from an EMBL/GenBank/DDBJ whole genome shotgun (WGS) entry which is preliminary data.</text>
</comment>
<feature type="transmembrane region" description="Helical" evidence="9">
    <location>
        <begin position="172"/>
        <end position="193"/>
    </location>
</feature>
<evidence type="ECO:0000256" key="6">
    <source>
        <dbReference type="ARBA" id="ARBA00022989"/>
    </source>
</evidence>
<dbReference type="GO" id="GO:0016746">
    <property type="term" value="F:acyltransferase activity"/>
    <property type="evidence" value="ECO:0007669"/>
    <property type="project" value="UniProtKB-KW"/>
</dbReference>
<dbReference type="EMBL" id="JBHUOQ010000004">
    <property type="protein sequence ID" value="MFD2830913.1"/>
    <property type="molecule type" value="Genomic_DNA"/>
</dbReference>
<reference evidence="12" key="1">
    <citation type="journal article" date="2019" name="Int. J. Syst. Evol. Microbiol.">
        <title>The Global Catalogue of Microorganisms (GCM) 10K type strain sequencing project: providing services to taxonomists for standard genome sequencing and annotation.</title>
        <authorList>
            <consortium name="The Broad Institute Genomics Platform"/>
            <consortium name="The Broad Institute Genome Sequencing Center for Infectious Disease"/>
            <person name="Wu L."/>
            <person name="Ma J."/>
        </authorList>
    </citation>
    <scope>NUCLEOTIDE SEQUENCE [LARGE SCALE GENOMIC DNA]</scope>
    <source>
        <strain evidence="12">KCTC 33575</strain>
    </source>
</reference>
<keyword evidence="7 9" id="KW-0472">Membrane</keyword>
<evidence type="ECO:0000256" key="2">
    <source>
        <dbReference type="ARBA" id="ARBA00007400"/>
    </source>
</evidence>
<evidence type="ECO:0000256" key="4">
    <source>
        <dbReference type="ARBA" id="ARBA00022679"/>
    </source>
</evidence>
<dbReference type="EC" id="2.3.1.-" evidence="11"/>
<feature type="transmembrane region" description="Helical" evidence="9">
    <location>
        <begin position="294"/>
        <end position="312"/>
    </location>
</feature>
<proteinExistence type="inferred from homology"/>
<dbReference type="InterPro" id="IPR050879">
    <property type="entry name" value="Acyltransferase_3"/>
</dbReference>
<keyword evidence="3" id="KW-1003">Cell membrane</keyword>
<feature type="transmembrane region" description="Helical" evidence="9">
    <location>
        <begin position="332"/>
        <end position="353"/>
    </location>
</feature>
<dbReference type="SUPFAM" id="SSF52266">
    <property type="entry name" value="SGNH hydrolase"/>
    <property type="match status" value="1"/>
</dbReference>
<feature type="transmembrane region" description="Helical" evidence="9">
    <location>
        <begin position="208"/>
        <end position="226"/>
    </location>
</feature>
<keyword evidence="4 11" id="KW-0808">Transferase</keyword>
<evidence type="ECO:0000256" key="3">
    <source>
        <dbReference type="ARBA" id="ARBA00022475"/>
    </source>
</evidence>
<dbReference type="CDD" id="cd01840">
    <property type="entry name" value="SGNH_hydrolase_yrhL_like"/>
    <property type="match status" value="1"/>
</dbReference>
<feature type="transmembrane region" description="Helical" evidence="9">
    <location>
        <begin position="12"/>
        <end position="31"/>
    </location>
</feature>
<dbReference type="Proteomes" id="UP001597519">
    <property type="component" value="Unassembled WGS sequence"/>
</dbReference>
<dbReference type="Pfam" id="PF01757">
    <property type="entry name" value="Acyl_transf_3"/>
    <property type="match status" value="1"/>
</dbReference>
<name>A0ABW5WXC4_9STAP</name>
<protein>
    <submittedName>
        <fullName evidence="11">Acyltransferase family protein</fullName>
        <ecNumber evidence="11">2.3.1.-</ecNumber>
    </submittedName>
</protein>
<feature type="transmembrane region" description="Helical" evidence="9">
    <location>
        <begin position="37"/>
        <end position="62"/>
    </location>
</feature>
<dbReference type="InterPro" id="IPR002656">
    <property type="entry name" value="Acyl_transf_3_dom"/>
</dbReference>
<evidence type="ECO:0000256" key="7">
    <source>
        <dbReference type="ARBA" id="ARBA00023136"/>
    </source>
</evidence>
<evidence type="ECO:0000256" key="8">
    <source>
        <dbReference type="ARBA" id="ARBA00023315"/>
    </source>
</evidence>
<accession>A0ABW5WXC4</accession>
<organism evidence="11 12">
    <name type="scientific">Corticicoccus populi</name>
    <dbReference type="NCBI Taxonomy" id="1812821"/>
    <lineage>
        <taxon>Bacteria</taxon>
        <taxon>Bacillati</taxon>
        <taxon>Bacillota</taxon>
        <taxon>Bacilli</taxon>
        <taxon>Bacillales</taxon>
        <taxon>Staphylococcaceae</taxon>
        <taxon>Corticicoccus</taxon>
    </lineage>
</organism>
<dbReference type="Gene3D" id="3.40.50.1110">
    <property type="entry name" value="SGNH hydrolase"/>
    <property type="match status" value="1"/>
</dbReference>
<sequence length="608" mass="69485">MENNHIQKEKARYLAGLDGLRAVAVIAIIIYHLNPEWLPGGFLGVDTFFVISGYLITSLLLYEYRTKGTIDLKGFWIRRFKRLIPAAFFMITAVLTYTLFFEIEMIQRMKQDAVAAFFYVSNWWYIFQDVSYFDSAESQPLLHLWSLAIEEQFYLIWPLVFFLLIRKNKSMAGVFGITLLISLISLVIMVVLAEPMQDNSRVYFGTDTRLQTLLLGVMLAYIWPPFKLKRAVDVDVKRWIDGIGVVSLLILIYFFFTVNSSDYWIYFGGLYLISAVTLLLIASSVHPSTMLPKILGNPVFLWIGTRSYSLYLWHYPVIVLMNRHFIQGQIPWYIIIIEVIMTGVFAEVSYRFIETPIRKEGFRALWPVNKARIQAGVRTVVFGVFIIISGVVLTGIFDHHQVNLGDGKETEFVVEGSNESIVSIDEEGEAVNLLEEAPLLIGDSITVDIGEYISGNIPNATIDGAVGRQLNDTLELAREKYDEYKSKEDIVVLQLGTNGDFTDDTLHDLITFFEDADIYFVNTRVPRDWEGNVNEHIYDAAERYDNVTLVDWYTYSEGQNGYFANDGVHLLPEGVEALSNLIIDTIRDNHNPTKGEVDIDRNQIRSAK</sequence>
<dbReference type="PANTHER" id="PTHR23028">
    <property type="entry name" value="ACETYLTRANSFERASE"/>
    <property type="match status" value="1"/>
</dbReference>
<dbReference type="RefSeq" id="WP_377774395.1">
    <property type="nucleotide sequence ID" value="NZ_JBHUOQ010000004.1"/>
</dbReference>
<evidence type="ECO:0000313" key="12">
    <source>
        <dbReference type="Proteomes" id="UP001597519"/>
    </source>
</evidence>
<feature type="transmembrane region" description="Helical" evidence="9">
    <location>
        <begin position="379"/>
        <end position="397"/>
    </location>
</feature>
<evidence type="ECO:0000259" key="10">
    <source>
        <dbReference type="Pfam" id="PF01757"/>
    </source>
</evidence>
<feature type="domain" description="Acyltransferase 3" evidence="10">
    <location>
        <begin position="15"/>
        <end position="340"/>
    </location>
</feature>
<dbReference type="PANTHER" id="PTHR23028:SF53">
    <property type="entry name" value="ACYL_TRANSF_3 DOMAIN-CONTAINING PROTEIN"/>
    <property type="match status" value="1"/>
</dbReference>
<keyword evidence="5 9" id="KW-0812">Transmembrane</keyword>
<gene>
    <name evidence="11" type="ORF">ACFSX4_10610</name>
</gene>
<evidence type="ECO:0000313" key="11">
    <source>
        <dbReference type="EMBL" id="MFD2830913.1"/>
    </source>
</evidence>
<feature type="transmembrane region" description="Helical" evidence="9">
    <location>
        <begin position="238"/>
        <end position="257"/>
    </location>
</feature>
<feature type="transmembrane region" description="Helical" evidence="9">
    <location>
        <begin position="263"/>
        <end position="282"/>
    </location>
</feature>
<comment type="subcellular location">
    <subcellularLocation>
        <location evidence="1">Cell membrane</location>
        <topology evidence="1">Multi-pass membrane protein</topology>
    </subcellularLocation>
</comment>
<keyword evidence="12" id="KW-1185">Reference proteome</keyword>
<feature type="transmembrane region" description="Helical" evidence="9">
    <location>
        <begin position="83"/>
        <end position="101"/>
    </location>
</feature>
<evidence type="ECO:0000256" key="1">
    <source>
        <dbReference type="ARBA" id="ARBA00004651"/>
    </source>
</evidence>